<dbReference type="InterPro" id="IPR036291">
    <property type="entry name" value="NAD(P)-bd_dom_sf"/>
</dbReference>
<organism evidence="3 4">
    <name type="scientific">Saccharata proteae CBS 121410</name>
    <dbReference type="NCBI Taxonomy" id="1314787"/>
    <lineage>
        <taxon>Eukaryota</taxon>
        <taxon>Fungi</taxon>
        <taxon>Dikarya</taxon>
        <taxon>Ascomycota</taxon>
        <taxon>Pezizomycotina</taxon>
        <taxon>Dothideomycetes</taxon>
        <taxon>Dothideomycetes incertae sedis</taxon>
        <taxon>Botryosphaeriales</taxon>
        <taxon>Saccharataceae</taxon>
        <taxon>Saccharata</taxon>
    </lineage>
</organism>
<evidence type="ECO:0000313" key="4">
    <source>
        <dbReference type="Proteomes" id="UP000799776"/>
    </source>
</evidence>
<sequence length="291" mass="30938">MANDTTPSAYLDLGLEDTHVLVTGGTGLIGRAVVNAFLYAGANVSVLDINAPTATDEDDDEQSQRLVLHADVSSEESIEDAWAKATARFGPVACCVALASLDLSVLPHVTSAADMGFEQFMKTLEVNVGGSFLTARAWLRGLREAKERDGALEGRMRNVGFIIVGSESGRFGERGNPDYAASKSAVQGGLLQSLKADVVKLWKGARVNAVAPGPVDTARFQQECKDDPEEYWRSAQATTALGKPVPVTAVARTILYLASESWSGSVHGQVINVDGGKQGKVIWTKEEASNQ</sequence>
<dbReference type="OrthoDB" id="10253736at2759"/>
<reference evidence="3" key="1">
    <citation type="journal article" date="2020" name="Stud. Mycol.">
        <title>101 Dothideomycetes genomes: a test case for predicting lifestyles and emergence of pathogens.</title>
        <authorList>
            <person name="Haridas S."/>
            <person name="Albert R."/>
            <person name="Binder M."/>
            <person name="Bloem J."/>
            <person name="Labutti K."/>
            <person name="Salamov A."/>
            <person name="Andreopoulos B."/>
            <person name="Baker S."/>
            <person name="Barry K."/>
            <person name="Bills G."/>
            <person name="Bluhm B."/>
            <person name="Cannon C."/>
            <person name="Castanera R."/>
            <person name="Culley D."/>
            <person name="Daum C."/>
            <person name="Ezra D."/>
            <person name="Gonzalez J."/>
            <person name="Henrissat B."/>
            <person name="Kuo A."/>
            <person name="Liang C."/>
            <person name="Lipzen A."/>
            <person name="Lutzoni F."/>
            <person name="Magnuson J."/>
            <person name="Mondo S."/>
            <person name="Nolan M."/>
            <person name="Ohm R."/>
            <person name="Pangilinan J."/>
            <person name="Park H.-J."/>
            <person name="Ramirez L."/>
            <person name="Alfaro M."/>
            <person name="Sun H."/>
            <person name="Tritt A."/>
            <person name="Yoshinaga Y."/>
            <person name="Zwiers L.-H."/>
            <person name="Turgeon B."/>
            <person name="Goodwin S."/>
            <person name="Spatafora J."/>
            <person name="Crous P."/>
            <person name="Grigoriev I."/>
        </authorList>
    </citation>
    <scope>NUCLEOTIDE SEQUENCE</scope>
    <source>
        <strain evidence="3">CBS 121410</strain>
    </source>
</reference>
<evidence type="ECO:0000313" key="3">
    <source>
        <dbReference type="EMBL" id="KAF2090869.1"/>
    </source>
</evidence>
<dbReference type="AlphaFoldDB" id="A0A9P4HZT8"/>
<comment type="similarity">
    <text evidence="1">Belongs to the short-chain dehydrogenases/reductases (SDR) family.</text>
</comment>
<dbReference type="PANTHER" id="PTHR24321:SF8">
    <property type="entry name" value="ESTRADIOL 17-BETA-DEHYDROGENASE 8-RELATED"/>
    <property type="match status" value="1"/>
</dbReference>
<name>A0A9P4HZT8_9PEZI</name>
<dbReference type="CDD" id="cd05233">
    <property type="entry name" value="SDR_c"/>
    <property type="match status" value="1"/>
</dbReference>
<dbReference type="InterPro" id="IPR002347">
    <property type="entry name" value="SDR_fam"/>
</dbReference>
<dbReference type="SUPFAM" id="SSF51735">
    <property type="entry name" value="NAD(P)-binding Rossmann-fold domains"/>
    <property type="match status" value="1"/>
</dbReference>
<dbReference type="Pfam" id="PF13561">
    <property type="entry name" value="adh_short_C2"/>
    <property type="match status" value="1"/>
</dbReference>
<dbReference type="EMBL" id="ML978712">
    <property type="protein sequence ID" value="KAF2090869.1"/>
    <property type="molecule type" value="Genomic_DNA"/>
</dbReference>
<keyword evidence="2" id="KW-0560">Oxidoreductase</keyword>
<comment type="caution">
    <text evidence="3">The sequence shown here is derived from an EMBL/GenBank/DDBJ whole genome shotgun (WGS) entry which is preliminary data.</text>
</comment>
<dbReference type="PRINTS" id="PR00081">
    <property type="entry name" value="GDHRDH"/>
</dbReference>
<gene>
    <name evidence="3" type="ORF">K490DRAFT_71177</name>
</gene>
<protein>
    <submittedName>
        <fullName evidence="3">NAD-P-binding protein</fullName>
    </submittedName>
</protein>
<accession>A0A9P4HZT8</accession>
<proteinExistence type="inferred from homology"/>
<evidence type="ECO:0000256" key="1">
    <source>
        <dbReference type="ARBA" id="ARBA00006484"/>
    </source>
</evidence>
<dbReference type="Gene3D" id="3.40.50.720">
    <property type="entry name" value="NAD(P)-binding Rossmann-like Domain"/>
    <property type="match status" value="1"/>
</dbReference>
<dbReference type="PANTHER" id="PTHR24321">
    <property type="entry name" value="DEHYDROGENASES, SHORT CHAIN"/>
    <property type="match status" value="1"/>
</dbReference>
<dbReference type="Proteomes" id="UP000799776">
    <property type="component" value="Unassembled WGS sequence"/>
</dbReference>
<evidence type="ECO:0000256" key="2">
    <source>
        <dbReference type="ARBA" id="ARBA00023002"/>
    </source>
</evidence>
<keyword evidence="4" id="KW-1185">Reference proteome</keyword>
<dbReference type="GO" id="GO:0016491">
    <property type="term" value="F:oxidoreductase activity"/>
    <property type="evidence" value="ECO:0007669"/>
    <property type="project" value="UniProtKB-KW"/>
</dbReference>